<dbReference type="PANTHER" id="PTHR28190:SF1">
    <property type="entry name" value="NUCLEAR MIGRATION PROTEIN NUM1"/>
    <property type="match status" value="1"/>
</dbReference>
<dbReference type="InterPro" id="IPR024774">
    <property type="entry name" value="PH_dom-Mcp5-type"/>
</dbReference>
<evidence type="ECO:0000313" key="11">
    <source>
        <dbReference type="Proteomes" id="UP000078240"/>
    </source>
</evidence>
<organism evidence="10 11">
    <name type="scientific">Purpureocillium lilacinum</name>
    <name type="common">Paecilomyces lilacinus</name>
    <dbReference type="NCBI Taxonomy" id="33203"/>
    <lineage>
        <taxon>Eukaryota</taxon>
        <taxon>Fungi</taxon>
        <taxon>Dikarya</taxon>
        <taxon>Ascomycota</taxon>
        <taxon>Pezizomycotina</taxon>
        <taxon>Sordariomycetes</taxon>
        <taxon>Hypocreomycetidae</taxon>
        <taxon>Hypocreales</taxon>
        <taxon>Ophiocordycipitaceae</taxon>
        <taxon>Purpureocillium</taxon>
    </lineage>
</organism>
<evidence type="ECO:0000256" key="7">
    <source>
        <dbReference type="SAM" id="MobiDB-lite"/>
    </source>
</evidence>
<keyword evidence="3" id="KW-0445">Lipid transport</keyword>
<dbReference type="GO" id="GO:0015631">
    <property type="term" value="F:tubulin binding"/>
    <property type="evidence" value="ECO:0007669"/>
    <property type="project" value="TreeGrafter"/>
</dbReference>
<keyword evidence="4" id="KW-0446">Lipid-binding</keyword>
<keyword evidence="5" id="KW-0472">Membrane</keyword>
<dbReference type="GO" id="GO:0016020">
    <property type="term" value="C:membrane"/>
    <property type="evidence" value="ECO:0007669"/>
    <property type="project" value="UniProtKB-SubCell"/>
</dbReference>
<evidence type="ECO:0000256" key="4">
    <source>
        <dbReference type="ARBA" id="ARBA00023121"/>
    </source>
</evidence>
<feature type="compositionally biased region" description="Low complexity" evidence="7">
    <location>
        <begin position="1591"/>
        <end position="1611"/>
    </location>
</feature>
<feature type="region of interest" description="Disordered" evidence="7">
    <location>
        <begin position="472"/>
        <end position="495"/>
    </location>
</feature>
<feature type="region of interest" description="Disordered" evidence="7">
    <location>
        <begin position="379"/>
        <end position="399"/>
    </location>
</feature>
<accession>A0A179H887</accession>
<feature type="compositionally biased region" description="Polar residues" evidence="7">
    <location>
        <begin position="2383"/>
        <end position="2399"/>
    </location>
</feature>
<keyword evidence="2" id="KW-0813">Transport</keyword>
<feature type="coiled-coil region" evidence="6">
    <location>
        <begin position="228"/>
        <end position="276"/>
    </location>
</feature>
<feature type="compositionally biased region" description="Polar residues" evidence="7">
    <location>
        <begin position="658"/>
        <end position="677"/>
    </location>
</feature>
<evidence type="ECO:0000256" key="5">
    <source>
        <dbReference type="ARBA" id="ARBA00023136"/>
    </source>
</evidence>
<feature type="region of interest" description="Disordered" evidence="7">
    <location>
        <begin position="156"/>
        <end position="205"/>
    </location>
</feature>
<feature type="compositionally biased region" description="Basic and acidic residues" evidence="7">
    <location>
        <begin position="2523"/>
        <end position="2540"/>
    </location>
</feature>
<feature type="compositionally biased region" description="Polar residues" evidence="7">
    <location>
        <begin position="1623"/>
        <end position="1639"/>
    </location>
</feature>
<feature type="compositionally biased region" description="Polar residues" evidence="7">
    <location>
        <begin position="2619"/>
        <end position="2632"/>
    </location>
</feature>
<evidence type="ECO:0000256" key="6">
    <source>
        <dbReference type="SAM" id="Coils"/>
    </source>
</evidence>
<feature type="compositionally biased region" description="Acidic residues" evidence="7">
    <location>
        <begin position="513"/>
        <end position="523"/>
    </location>
</feature>
<feature type="region of interest" description="Disordered" evidence="7">
    <location>
        <begin position="2210"/>
        <end position="2443"/>
    </location>
</feature>
<dbReference type="GO" id="GO:0032065">
    <property type="term" value="P:maintenance of protein location in cell cortex"/>
    <property type="evidence" value="ECO:0007669"/>
    <property type="project" value="InterPro"/>
</dbReference>
<comment type="caution">
    <text evidence="10">The sequence shown here is derived from an EMBL/GenBank/DDBJ whole genome shotgun (WGS) entry which is preliminary data.</text>
</comment>
<dbReference type="SUPFAM" id="SSF50729">
    <property type="entry name" value="PH domain-like"/>
    <property type="match status" value="1"/>
</dbReference>
<dbReference type="Pfam" id="PF15413">
    <property type="entry name" value="PH_11"/>
    <property type="match status" value="1"/>
</dbReference>
<dbReference type="GO" id="GO:0000226">
    <property type="term" value="P:microtubule cytoskeleton organization"/>
    <property type="evidence" value="ECO:0007669"/>
    <property type="project" value="TreeGrafter"/>
</dbReference>
<feature type="region of interest" description="Disordered" evidence="7">
    <location>
        <begin position="1353"/>
        <end position="1373"/>
    </location>
</feature>
<feature type="region of interest" description="Disordered" evidence="7">
    <location>
        <begin position="2464"/>
        <end position="2589"/>
    </location>
</feature>
<dbReference type="GO" id="GO:0005543">
    <property type="term" value="F:phospholipid binding"/>
    <property type="evidence" value="ECO:0007669"/>
    <property type="project" value="InterPro"/>
</dbReference>
<reference evidence="10 11" key="1">
    <citation type="submission" date="2016-01" db="EMBL/GenBank/DDBJ databases">
        <title>Biosynthesis of antibiotic leucinostatins and their inhibition on Phytophthora in bio-control Purpureocillium lilacinum.</title>
        <authorList>
            <person name="Wang G."/>
            <person name="Liu Z."/>
            <person name="Lin R."/>
            <person name="Li E."/>
            <person name="Mao Z."/>
            <person name="Ling J."/>
            <person name="Yin W."/>
            <person name="Xie B."/>
        </authorList>
    </citation>
    <scope>NUCLEOTIDE SEQUENCE [LARGE SCALE GENOMIC DNA]</scope>
    <source>
        <strain evidence="10">PLBJ-1</strain>
    </source>
</reference>
<feature type="compositionally biased region" description="Basic and acidic residues" evidence="7">
    <location>
        <begin position="2211"/>
        <end position="2232"/>
    </location>
</feature>
<feature type="coiled-coil region" evidence="6">
    <location>
        <begin position="312"/>
        <end position="378"/>
    </location>
</feature>
<gene>
    <name evidence="10" type="ORF">VFPBJ_00506</name>
</gene>
<dbReference type="PANTHER" id="PTHR28190">
    <property type="entry name" value="NUCLEAR MIGRATION PROTEIN NUM1"/>
    <property type="match status" value="1"/>
</dbReference>
<dbReference type="CDD" id="cd13365">
    <property type="entry name" value="PH_PLC_plant-like"/>
    <property type="match status" value="1"/>
</dbReference>
<dbReference type="InterPro" id="IPR001849">
    <property type="entry name" value="PH_domain"/>
</dbReference>
<evidence type="ECO:0000259" key="8">
    <source>
        <dbReference type="PROSITE" id="PS50003"/>
    </source>
</evidence>
<dbReference type="Proteomes" id="UP000078240">
    <property type="component" value="Unassembled WGS sequence"/>
</dbReference>
<sequence>MESSAASRDALDGQMARDTQVQKMTSSLASEERPTLPAPGEAAGDPFVANTPGAPHHRFSSFDHELFASGPGSSPTQAKRALEAHLAETDRRLDEAGKLGTALVSQRKALAERLQEVEKLQKEGELGPDLRKKLVEIEREFNDLARESARVFLPKQRIPSNEANPGSPFVPEARSGRRSVSPSKFESHATGSPTKLSVPNRKLRNQPSNRVHDIEFAAEISTSLIAQVRSLQTLLSEREEEVKTLQTDRTKLEIESESLQQRLKTLDESEHRYKEENWNLETRLQEYSSLQREAADREKKLTQALGLSNAEKNTAQKELDEVKLSHAKLAEEHAATVKHHDIELGTAKRSMVMAEGERSAMQRKIDDLTSQNQELAKAFSLQRGRATEREPASGLSDEEFDTAADNITPEHSPPPSPIKGTPRHAMLETETIKTSLQHAQRTIQNQRSQLHREKTEKLELRRIIQDLRDDLEKARNDSGSAATSRRSRKVDSKEFKKSNRLLGSFRSSRQEIVVDDPEWEDNPEVSPGRSSASTIPSQGQLATSRTDTSDQFETANEASESAFETANERATETEEFQTGNEGFSDSDDDAATETESPSRGFGRMRQPPSLPAGLARHTNRNSFHSTASTSADEDDVAELRTPTTRLSSQRSRVRLTHGSLSRSSRQTSEEPNLQSSPASFASIGAAQAGQSLFAELQDYGGSDDDSLIGTPMTRRSVRSGTPGSVRRTLSPAPAVPELPRVIMVDSGVMTDPVRITSEVYTEALQRPVSVQSVVNAPPGQTSGVWGTNRGLDADVSRPLSTLSYSDAGAQYEHDIAEKLAQFPVPPTSPPQIPPTPPALGLSMIRSEAVEPREEPVVLPTPPSLRMSSLAMQQVEPVAEPEVPAPVLSLSSIVAQGLYPVMEPVSPPPALTMAPMLTEVVEPVAAPPPSLTFSTITAEAVEPKAEPEPLALPLPPVPQPPVLSISSIMAENVQPISEPEVVIRAPPLTLSSIHAEELQPREEPIVDPIQAPLSFSGIATQHVEPVSEPQPSPPALTLSSIVAEHMHPVMEPPPVPPALALSAISAEYVEPVSTPPTLPALPSFGFSGIESVETRPMSPRSPRRDGFILPRDEACHFTETGMPKTPPSAKMHRATGGRSNRNDSPLIAEDETRQSPREVPEVSTTPESQRPFKEISSNSALRPSRKPPVTTSDQGAQTALTAGAIDKLLMDGTREANRHVKQASVDSVPSPDTTGTVRVYRSQESFDSVGRGNAIDDVAFEAVPPFRPGSAASGKGSIQGAPPLPSNHRQVIDAARSGSSRGQPGAMGPPLFPASAMKQRPHTPSMQRPPSATSGRGTPTPRVIHAGSVAGQAGLQSPTRLTARSRQSSVSSFASELDTRFNMRPGEMGMGPTGFSPNTDPRMIQAITQTMIGEFLWKYTRKTIRGEMSENRHRRYFWVHPYTRTLNWSDRDPSTAGRTELRAKSVPIEAVRVVTDDNPMPPGLHRKSLIIISPGRTIKFTCTTGQRHETWFNALSYLLLRTDQQDQPEVDEAVDNITREDVDEFNPQSGQRRAVGNRPRAPPSLSSYNSRGSRNESPALGVSMNIPTLTPSTQRQSTTSGKTSTGTLSKLSGYWKTGGPRLSDTISSLRGRGPTNQNTGIYEASEVHDSAEDLREMIERQDREAHRLENVRACCDACQVAPARTKHRPTTRTHRTGELVPPSTMGSWTSLLVAYLLGGVTFIPLLVIAVLVHGYHTFPVRNDLSTRDNEDGIVQPGDDTALLEDAKAAASADESKARAKQDLDVAAGYFAVCREYTPMGINAKPIERSTPLGSTTVAPPSPSVYQTMYRSIFDRKPVAGPLDNNGLSQRPKKAGNVFYVVLRHGHLMLFDDEEQLEVRHVISLAHHDISIYSGGDTTPEGELFIKRNALCLSRKRDKSEQTADGQVSKPFYLFSENCSAKEDFYFALLKNQEQTFGFDTSAPTPKHFDVKHIISLVQRLHSSEDHVHSRWLNAMLGRIFLAVYKTRDLENFIREKITKKISRVKRPSFLTNITIQNIDTGEAAPYFSNLKLKDLTVEGECVVEADVRYSGNFRIEVAATAKIDLGTRFKAREVNLVLAVVLRRVEGHVLFKVKAPPSNRVWLSFQTMPKMEMAIEPIVSSRQITYTVILRQIENRIKEVFAETLVQPFWDDVPFFKTEHKTWRGGIFEGDDAVESSTVAEVAPEQVVDAVLTDRPEEGTETSDEPRPLEKSHSLPVIDAAPEKTGLFGRKLGKNTNSSSTSVVSTGVDPKASSSTVADSKAANASPLRSPTIVKNSTDPIVGTETAHADLFKPSSSPPDHATNYMAALQSRSQDASPMATPVGSPPKTGPSALASNQSVASSTEDGDGEQDAEADEDPVPSGRRNTASSAGSITHDATGSSSPTPSTSSSFKSQAGSLGRSFFMRRENTNNTSNTTLTESSNGDLKRNTLAAVTNAAAQARQWGWNALQRRQEAKRNGEKPPQVDLSQPMGRGQPLPPPGFPLPGPTNGRMNLGPTTSLKRKPVSEHAGTEAPHEDKESAPRSIQPPQLPQRRRRGASQDQVEEADSGQNMLVVAAPDDSQPSTPVTEEQVDVDAAFAGHQAAPPEPANALPVVTQPSAVETESDVPDTTTPPIKESAPSPIMALPAASAIIDDDDDYSGWLDEELEEDVVEPLPARPVGEAV</sequence>
<feature type="compositionally biased region" description="Low complexity" evidence="7">
    <location>
        <begin position="2429"/>
        <end position="2443"/>
    </location>
</feature>
<evidence type="ECO:0000256" key="2">
    <source>
        <dbReference type="ARBA" id="ARBA00022448"/>
    </source>
</evidence>
<feature type="compositionally biased region" description="Polar residues" evidence="7">
    <location>
        <begin position="2286"/>
        <end position="2298"/>
    </location>
</feature>
<feature type="compositionally biased region" description="Polar residues" evidence="7">
    <location>
        <begin position="1563"/>
        <end position="1575"/>
    </location>
</feature>
<feature type="region of interest" description="Disordered" evidence="7">
    <location>
        <begin position="2619"/>
        <end position="2641"/>
    </location>
</feature>
<feature type="compositionally biased region" description="Polar residues" evidence="7">
    <location>
        <begin position="641"/>
        <end position="650"/>
    </location>
</feature>
<feature type="compositionally biased region" description="Polar residues" evidence="7">
    <location>
        <begin position="528"/>
        <end position="559"/>
    </location>
</feature>
<feature type="compositionally biased region" description="Low complexity" evidence="7">
    <location>
        <begin position="2400"/>
        <end position="2410"/>
    </location>
</feature>
<feature type="compositionally biased region" description="Pro residues" evidence="7">
    <location>
        <begin position="2495"/>
        <end position="2505"/>
    </location>
</feature>
<feature type="compositionally biased region" description="Polar residues" evidence="7">
    <location>
        <begin position="620"/>
        <end position="630"/>
    </location>
</feature>
<dbReference type="SMART" id="SM00233">
    <property type="entry name" value="PH"/>
    <property type="match status" value="2"/>
</dbReference>
<proteinExistence type="predicted"/>
<dbReference type="EMBL" id="LSBH01000001">
    <property type="protein sequence ID" value="OAQ86466.1"/>
    <property type="molecule type" value="Genomic_DNA"/>
</dbReference>
<feature type="region of interest" description="Disordered" evidence="7">
    <location>
        <begin position="508"/>
        <end position="677"/>
    </location>
</feature>
<feature type="compositionally biased region" description="Polar residues" evidence="7">
    <location>
        <begin position="1321"/>
        <end position="1336"/>
    </location>
</feature>
<feature type="region of interest" description="Disordered" evidence="7">
    <location>
        <begin position="1"/>
        <end position="80"/>
    </location>
</feature>
<dbReference type="GO" id="GO:0005938">
    <property type="term" value="C:cell cortex"/>
    <property type="evidence" value="ECO:0007669"/>
    <property type="project" value="InterPro"/>
</dbReference>
<feature type="compositionally biased region" description="Basic and acidic residues" evidence="7">
    <location>
        <begin position="1149"/>
        <end position="1159"/>
    </location>
</feature>
<feature type="compositionally biased region" description="Low complexity" evidence="7">
    <location>
        <begin position="2254"/>
        <end position="2265"/>
    </location>
</feature>
<evidence type="ECO:0000256" key="1">
    <source>
        <dbReference type="ARBA" id="ARBA00004370"/>
    </source>
</evidence>
<dbReference type="Pfam" id="PF12814">
    <property type="entry name" value="Mcp5_PH"/>
    <property type="match status" value="1"/>
</dbReference>
<feature type="compositionally biased region" description="Polar residues" evidence="7">
    <location>
        <begin position="2353"/>
        <end position="2363"/>
    </location>
</feature>
<dbReference type="PROSITE" id="PS51847">
    <property type="entry name" value="SMP"/>
    <property type="match status" value="1"/>
</dbReference>
<dbReference type="InterPro" id="IPR031468">
    <property type="entry name" value="SMP_LBD"/>
</dbReference>
<protein>
    <submittedName>
        <fullName evidence="10">Anucleate primary sterigmata protein A</fullName>
    </submittedName>
</protein>
<feature type="region of interest" description="Disordered" evidence="7">
    <location>
        <begin position="1537"/>
        <end position="1639"/>
    </location>
</feature>
<dbReference type="InterPro" id="IPR053005">
    <property type="entry name" value="Nuclear_Pos-Cytoskel_Interact"/>
</dbReference>
<feature type="domain" description="SMP-LTD" evidence="9">
    <location>
        <begin position="1982"/>
        <end position="2175"/>
    </location>
</feature>
<feature type="compositionally biased region" description="Low complexity" evidence="7">
    <location>
        <begin position="1363"/>
        <end position="1373"/>
    </location>
</feature>
<feature type="compositionally biased region" description="Polar residues" evidence="7">
    <location>
        <begin position="17"/>
        <end position="29"/>
    </location>
</feature>
<dbReference type="CDD" id="cd21675">
    <property type="entry name" value="SMP_TEX2"/>
    <property type="match status" value="1"/>
</dbReference>
<name>A0A179H887_PURLI</name>
<feature type="compositionally biased region" description="Acidic residues" evidence="7">
    <location>
        <begin position="2364"/>
        <end position="2378"/>
    </location>
</feature>
<feature type="region of interest" description="Disordered" evidence="7">
    <location>
        <begin position="1266"/>
        <end position="1341"/>
    </location>
</feature>
<dbReference type="PROSITE" id="PS50003">
    <property type="entry name" value="PH_DOMAIN"/>
    <property type="match status" value="1"/>
</dbReference>
<feature type="compositionally biased region" description="Basic and acidic residues" evidence="7">
    <location>
        <begin position="2470"/>
        <end position="2479"/>
    </location>
</feature>
<evidence type="ECO:0000256" key="3">
    <source>
        <dbReference type="ARBA" id="ARBA00023055"/>
    </source>
</evidence>
<keyword evidence="6" id="KW-0175">Coiled coil</keyword>
<evidence type="ECO:0000259" key="9">
    <source>
        <dbReference type="PROSITE" id="PS51847"/>
    </source>
</evidence>
<feature type="region of interest" description="Disordered" evidence="7">
    <location>
        <begin position="705"/>
        <end position="731"/>
    </location>
</feature>
<feature type="compositionally biased region" description="Polar residues" evidence="7">
    <location>
        <begin position="178"/>
        <end position="197"/>
    </location>
</feature>
<comment type="subcellular location">
    <subcellularLocation>
        <location evidence="1">Membrane</location>
    </subcellularLocation>
</comment>
<evidence type="ECO:0000313" key="10">
    <source>
        <dbReference type="EMBL" id="OAQ86466.1"/>
    </source>
</evidence>
<feature type="region of interest" description="Disordered" evidence="7">
    <location>
        <begin position="1116"/>
        <end position="1196"/>
    </location>
</feature>
<dbReference type="GO" id="GO:0005739">
    <property type="term" value="C:mitochondrion"/>
    <property type="evidence" value="ECO:0007669"/>
    <property type="project" value="TreeGrafter"/>
</dbReference>
<feature type="domain" description="PH" evidence="8">
    <location>
        <begin position="1408"/>
        <end position="1519"/>
    </location>
</feature>
<dbReference type="GO" id="GO:0006869">
    <property type="term" value="P:lipid transport"/>
    <property type="evidence" value="ECO:0007669"/>
    <property type="project" value="UniProtKB-KW"/>
</dbReference>